<dbReference type="Proteomes" id="UP000006420">
    <property type="component" value="Unassembled WGS sequence"/>
</dbReference>
<reference evidence="1 2" key="1">
    <citation type="submission" date="2011-04" db="EMBL/GenBank/DDBJ databases">
        <title>The Genome Sequence of Dysgonomonas mossii DSM 22836.</title>
        <authorList>
            <consortium name="The Broad Institute Genome Sequencing Platform"/>
            <person name="Earl A."/>
            <person name="Ward D."/>
            <person name="Feldgarden M."/>
            <person name="Gevers D."/>
            <person name="Pudlo N."/>
            <person name="Martens E."/>
            <person name="Allen-Vercoe E."/>
            <person name="Young S.K."/>
            <person name="Zeng Q."/>
            <person name="Gargeya S."/>
            <person name="Fitzgerald M."/>
            <person name="Haas B."/>
            <person name="Abouelleil A."/>
            <person name="Alvarado L."/>
            <person name="Arachchi H.M."/>
            <person name="Berlin A."/>
            <person name="Brown A."/>
            <person name="Chapman S.B."/>
            <person name="Chen Z."/>
            <person name="Dunbar C."/>
            <person name="Freedman E."/>
            <person name="Gearin G."/>
            <person name="Gellesch M."/>
            <person name="Goldberg J."/>
            <person name="Griggs A."/>
            <person name="Gujja S."/>
            <person name="Heiman D."/>
            <person name="Howarth C."/>
            <person name="Larson L."/>
            <person name="Lui A."/>
            <person name="MacDonald P.J.P."/>
            <person name="Mehta T."/>
            <person name="Montmayeur A."/>
            <person name="Murphy C."/>
            <person name="Neiman D."/>
            <person name="Pearson M."/>
            <person name="Priest M."/>
            <person name="Roberts A."/>
            <person name="Saif S."/>
            <person name="Shea T."/>
            <person name="Shenoy N."/>
            <person name="Sisk P."/>
            <person name="Stolte C."/>
            <person name="Sykes S."/>
            <person name="Yandava C."/>
            <person name="Wortman J."/>
            <person name="Nusbaum C."/>
            <person name="Birren B."/>
        </authorList>
    </citation>
    <scope>NUCLEOTIDE SEQUENCE [LARGE SCALE GENOMIC DNA]</scope>
    <source>
        <strain evidence="1 2">DSM 22836</strain>
    </source>
</reference>
<dbReference type="Gene3D" id="3.40.50.300">
    <property type="entry name" value="P-loop containing nucleotide triphosphate hydrolases"/>
    <property type="match status" value="1"/>
</dbReference>
<dbReference type="STRING" id="742767.HMPREF9456_00770"/>
<accession>F8WXN5</accession>
<proteinExistence type="predicted"/>
<dbReference type="GeneID" id="78081446"/>
<dbReference type="InterPro" id="IPR027417">
    <property type="entry name" value="P-loop_NTPase"/>
</dbReference>
<evidence type="ECO:0000313" key="1">
    <source>
        <dbReference type="EMBL" id="EGK04443.1"/>
    </source>
</evidence>
<dbReference type="SUPFAM" id="SSF52540">
    <property type="entry name" value="P-loop containing nucleoside triphosphate hydrolases"/>
    <property type="match status" value="1"/>
</dbReference>
<keyword evidence="2" id="KW-1185">Reference proteome</keyword>
<dbReference type="AlphaFoldDB" id="F8WXN5"/>
<organism evidence="1 2">
    <name type="scientific">Dysgonomonas mossii DSM 22836</name>
    <dbReference type="NCBI Taxonomy" id="742767"/>
    <lineage>
        <taxon>Bacteria</taxon>
        <taxon>Pseudomonadati</taxon>
        <taxon>Bacteroidota</taxon>
        <taxon>Bacteroidia</taxon>
        <taxon>Bacteroidales</taxon>
        <taxon>Dysgonomonadaceae</taxon>
        <taxon>Dysgonomonas</taxon>
    </lineage>
</organism>
<dbReference type="EMBL" id="ADLW01000003">
    <property type="protein sequence ID" value="EGK04443.1"/>
    <property type="molecule type" value="Genomic_DNA"/>
</dbReference>
<comment type="caution">
    <text evidence="1">The sequence shown here is derived from an EMBL/GenBank/DDBJ whole genome shotgun (WGS) entry which is preliminary data.</text>
</comment>
<name>F8WXN5_9BACT</name>
<gene>
    <name evidence="1" type="ORF">HMPREF9456_00770</name>
</gene>
<sequence length="1069" mass="124463">MKFTTSINIERDKESVFHYIPTSNGENVVRQIVNDFNSGIHSFNIIGSFGTGKSSLLLALQHDLNAKTNFLIKNNGQFNGYKLFEFVNIVGEYQQLKECLNSKLGLEKYNKKNFFEAFECFYQDILKEDKFLFILIDEFGKILEHAAKNNPESELYFLQEFAEYINNPKKNIVLLTTLHQSFNAYSNRLSQIQRNEWEKVKGRFKEVVFNEPIEQLLFLAASDINGADVSKLNENHIGALYEEALKAKFIDGRIFSKELATQLYPLDIFAAKTLTLAIQKYGQNERSLFSFLVSSDFKDFNTRGQLYSLPKTYDYIVNNFHSHIYETHSGSANWTAIQVALERIEAFFENEIQTVSQLIKTIGLLNIFAPKGSSFDINFLSQYAKLSLGISNARKLIERLEKTKIIRYAKYKSQYILFEGTDIDIEAELIKAGSIIPKSEDFVTKLNKHFDFNIIPAKSYQYETGAPRYFQFIISDIPYEKEPKGDIDGYINLIFSKDLNTNDVQNKSQDINSAIIYAYFNNTDAILNQIFEIDKYLYVLERVLIDREDKVAFREFEKGLQHEESLLNQIVLNDLFSNDGTVDWYFSGEKLDISNKTVFNKKISEICNIIYDATPVFKNELVNKHKVSGAISLARNNLLIALLENSGLKDLDFPDNKFPPEKSIYLSLIKNIGIHRNENEYFYLAAPIEPSFIRLWQLCESFLESAIEKKRNLKDLINLLQDKPFKLKQGLIDFWIPIFLIIKKEDYALYSNETYIPNLNKEVLDLLQRNPSDFQIRTFAVEGIRLDLFNKYREAINLKREDKIEGSSFIETIKPFLTFYNRSLNEYARNTHKLQKQSIDFRDVLANATDPEKTFFEDLPRVLGYKDIDLIDNPDYLHNFVDSLQNSIRELRTCYSELLNRIESYLLKSLGIKEKDFELYKKNIEKRYQNVKEYLLPTRQKAFYSRVMAPLKDRSAWLNSISYVIINKSLENLLDNEEEYLLERLTYSFSELSDFVDLHKNANTVDSLALKVDITTLNKGKSTKQIILPDNKKEESQELEELLKKYLSDDDNVNIYTLCQILNNKLKNE</sequence>
<dbReference type="OrthoDB" id="856045at2"/>
<dbReference type="RefSeq" id="WP_006842141.1">
    <property type="nucleotide sequence ID" value="NZ_AQWJ01000002.1"/>
</dbReference>
<dbReference type="HOGENOM" id="CLU_008329_0_0_10"/>
<dbReference type="eggNOG" id="COG1474">
    <property type="taxonomic scope" value="Bacteria"/>
</dbReference>
<protein>
    <submittedName>
        <fullName evidence="1">Uncharacterized protein</fullName>
    </submittedName>
</protein>
<evidence type="ECO:0000313" key="2">
    <source>
        <dbReference type="Proteomes" id="UP000006420"/>
    </source>
</evidence>